<name>A0A478FV68_9MOLU</name>
<proteinExistence type="predicted"/>
<dbReference type="EMBL" id="BIMN01000008">
    <property type="protein sequence ID" value="GCE64025.1"/>
    <property type="molecule type" value="Genomic_DNA"/>
</dbReference>
<evidence type="ECO:0000313" key="2">
    <source>
        <dbReference type="EMBL" id="GCE64025.1"/>
    </source>
</evidence>
<accession>A0A478FV68</accession>
<comment type="caution">
    <text evidence="2">The sequence shown here is derived from an EMBL/GenBank/DDBJ whole genome shotgun (WGS) entry which is preliminary data.</text>
</comment>
<dbReference type="AlphaFoldDB" id="A0A478FV68"/>
<dbReference type="Proteomes" id="UP000324831">
    <property type="component" value="Unassembled WGS sequence"/>
</dbReference>
<keyword evidence="1" id="KW-0175">Coiled coil</keyword>
<sequence>MASDEGNKKFKFCFLSWFISRKCLVKELENSKKLLFEARRDIEILESNLEESKKKSDIMDLLGDEELFKRLTDYGSLESILKRVSDYERLNNAYKTLETQIKKLKSLVSSRKMDINFGNGNKI</sequence>
<evidence type="ECO:0000256" key="1">
    <source>
        <dbReference type="SAM" id="Coils"/>
    </source>
</evidence>
<gene>
    <name evidence="2" type="ORF">MHSWG343_10330</name>
</gene>
<feature type="coiled-coil region" evidence="1">
    <location>
        <begin position="28"/>
        <end position="55"/>
    </location>
</feature>
<organism evidence="2 3">
    <name type="scientific">Candidatus Mycoplasma haematohominis</name>
    <dbReference type="NCBI Taxonomy" id="1494318"/>
    <lineage>
        <taxon>Bacteria</taxon>
        <taxon>Bacillati</taxon>
        <taxon>Mycoplasmatota</taxon>
        <taxon>Mollicutes</taxon>
        <taxon>Mycoplasmataceae</taxon>
        <taxon>Mycoplasma</taxon>
    </lineage>
</organism>
<reference evidence="2 3" key="1">
    <citation type="submission" date="2019-01" db="EMBL/GenBank/DDBJ databases">
        <title>Draft genome sequences of Candidatus Mycoplasma haemohominis SWG34-3 identified from a patient with pyrexia, anemia and liver dysfunction.</title>
        <authorList>
            <person name="Sekizuka T."/>
            <person name="Hattori N."/>
            <person name="Katano H."/>
            <person name="Takuma T."/>
            <person name="Ito T."/>
            <person name="Arai N."/>
            <person name="Yanai R."/>
            <person name="Ishii S."/>
            <person name="Miura Y."/>
            <person name="Tokunaga T."/>
            <person name="Watanabe H."/>
            <person name="Nomura N."/>
            <person name="Eguchi J."/>
            <person name="Arai T."/>
            <person name="Hasegawa H."/>
            <person name="Nakamaki T."/>
            <person name="Wakita T."/>
            <person name="Niki Y."/>
            <person name="Kuroda M."/>
        </authorList>
    </citation>
    <scope>NUCLEOTIDE SEQUENCE [LARGE SCALE GENOMIC DNA]</scope>
    <source>
        <strain evidence="2">SWG34-3</strain>
    </source>
</reference>
<dbReference type="RefSeq" id="WP_216083019.1">
    <property type="nucleotide sequence ID" value="NZ_CACTIB010000012.1"/>
</dbReference>
<evidence type="ECO:0000313" key="3">
    <source>
        <dbReference type="Proteomes" id="UP000324831"/>
    </source>
</evidence>
<protein>
    <submittedName>
        <fullName evidence="2">Uncharacterized protein</fullName>
    </submittedName>
</protein>